<dbReference type="Pfam" id="PF00551">
    <property type="entry name" value="Formyl_trans_N"/>
    <property type="match status" value="1"/>
</dbReference>
<dbReference type="InterPro" id="IPR009081">
    <property type="entry name" value="PP-bd_ACP"/>
</dbReference>
<keyword evidence="6" id="KW-1185">Reference proteome</keyword>
<gene>
    <name evidence="5" type="ORF">FPY71_08775</name>
</gene>
<dbReference type="GO" id="GO:0016705">
    <property type="term" value="F:oxidoreductase activity, acting on paired donors, with incorporation or reduction of molecular oxygen"/>
    <property type="evidence" value="ECO:0007669"/>
    <property type="project" value="InterPro"/>
</dbReference>
<dbReference type="RefSeq" id="WP_149299690.1">
    <property type="nucleotide sequence ID" value="NZ_VTWH01000002.1"/>
</dbReference>
<dbReference type="PANTHER" id="PTHR45527:SF1">
    <property type="entry name" value="FATTY ACID SYNTHASE"/>
    <property type="match status" value="1"/>
</dbReference>
<dbReference type="GO" id="GO:0043041">
    <property type="term" value="P:amino acid activation for nonribosomal peptide biosynthetic process"/>
    <property type="evidence" value="ECO:0007669"/>
    <property type="project" value="TreeGrafter"/>
</dbReference>
<dbReference type="Gene3D" id="3.40.50.12230">
    <property type="match status" value="1"/>
</dbReference>
<dbReference type="InterPro" id="IPR036477">
    <property type="entry name" value="Formyl_transf_N_sf"/>
</dbReference>
<dbReference type="Gene3D" id="3.40.50.980">
    <property type="match status" value="3"/>
</dbReference>
<keyword evidence="1" id="KW-0596">Phosphopantetheine</keyword>
<dbReference type="Gene3D" id="3.20.20.30">
    <property type="entry name" value="Luciferase-like domain"/>
    <property type="match status" value="1"/>
</dbReference>
<dbReference type="InterPro" id="IPR002376">
    <property type="entry name" value="Formyl_transf_N"/>
</dbReference>
<feature type="compositionally biased region" description="Basic and acidic residues" evidence="3">
    <location>
        <begin position="1394"/>
        <end position="1404"/>
    </location>
</feature>
<dbReference type="PANTHER" id="PTHR45527">
    <property type="entry name" value="NONRIBOSOMAL PEPTIDE SYNTHETASE"/>
    <property type="match status" value="1"/>
</dbReference>
<reference evidence="5 6" key="1">
    <citation type="submission" date="2019-08" db="EMBL/GenBank/DDBJ databases">
        <title>Aureimonas fodiniaquatilis sp. nov., isolated from a coal mine wastewater.</title>
        <authorList>
            <person name="Kim W."/>
        </authorList>
    </citation>
    <scope>NUCLEOTIDE SEQUENCE [LARGE SCALE GENOMIC DNA]</scope>
    <source>
        <strain evidence="5 6">CAU 1482</strain>
    </source>
</reference>
<organism evidence="5 6">
    <name type="scientific">Aureimonas fodinaquatilis</name>
    <dbReference type="NCBI Taxonomy" id="2565783"/>
    <lineage>
        <taxon>Bacteria</taxon>
        <taxon>Pseudomonadati</taxon>
        <taxon>Pseudomonadota</taxon>
        <taxon>Alphaproteobacteria</taxon>
        <taxon>Hyphomicrobiales</taxon>
        <taxon>Aurantimonadaceae</taxon>
        <taxon>Aureimonas</taxon>
    </lineage>
</organism>
<dbReference type="Gene3D" id="1.10.1200.10">
    <property type="entry name" value="ACP-like"/>
    <property type="match status" value="1"/>
</dbReference>
<protein>
    <submittedName>
        <fullName evidence="5">LLM class flavin-dependent oxidoreductase</fullName>
    </submittedName>
</protein>
<evidence type="ECO:0000259" key="4">
    <source>
        <dbReference type="PROSITE" id="PS50075"/>
    </source>
</evidence>
<dbReference type="EMBL" id="VTWH01000002">
    <property type="protein sequence ID" value="KAA0970583.1"/>
    <property type="molecule type" value="Genomic_DNA"/>
</dbReference>
<dbReference type="PROSITE" id="PS00455">
    <property type="entry name" value="AMP_BINDING"/>
    <property type="match status" value="1"/>
</dbReference>
<dbReference type="NCBIfam" id="TIGR04020">
    <property type="entry name" value="seco_metab_LLM"/>
    <property type="match status" value="1"/>
</dbReference>
<dbReference type="SUPFAM" id="SSF51679">
    <property type="entry name" value="Bacterial luciferase-like"/>
    <property type="match status" value="1"/>
</dbReference>
<dbReference type="Proteomes" id="UP000324738">
    <property type="component" value="Unassembled WGS sequence"/>
</dbReference>
<dbReference type="InterPro" id="IPR036736">
    <property type="entry name" value="ACP-like_sf"/>
</dbReference>
<comment type="caution">
    <text evidence="5">The sequence shown here is derived from an EMBL/GenBank/DDBJ whole genome shotgun (WGS) entry which is preliminary data.</text>
</comment>
<dbReference type="InterPro" id="IPR020845">
    <property type="entry name" value="AMP-binding_CS"/>
</dbReference>
<dbReference type="FunFam" id="2.30.38.10:FF:000001">
    <property type="entry name" value="Non-ribosomal peptide synthetase PvdI"/>
    <property type="match status" value="1"/>
</dbReference>
<dbReference type="InterPro" id="IPR024011">
    <property type="entry name" value="Biosynth_lucif-like_mOase_dom"/>
</dbReference>
<dbReference type="InterPro" id="IPR011034">
    <property type="entry name" value="Formyl_transferase-like_C_sf"/>
</dbReference>
<dbReference type="Gene3D" id="2.30.38.10">
    <property type="entry name" value="Luciferase, Domain 3"/>
    <property type="match status" value="1"/>
</dbReference>
<dbReference type="PROSITE" id="PS50075">
    <property type="entry name" value="CARRIER"/>
    <property type="match status" value="1"/>
</dbReference>
<dbReference type="InterPro" id="IPR020806">
    <property type="entry name" value="PKS_PP-bd"/>
</dbReference>
<evidence type="ECO:0000256" key="1">
    <source>
        <dbReference type="ARBA" id="ARBA00022450"/>
    </source>
</evidence>
<dbReference type="SUPFAM" id="SSF56801">
    <property type="entry name" value="Acetyl-CoA synthetase-like"/>
    <property type="match status" value="2"/>
</dbReference>
<accession>A0A5B0DVX3</accession>
<dbReference type="CDD" id="cd05930">
    <property type="entry name" value="A_NRPS"/>
    <property type="match status" value="1"/>
</dbReference>
<dbReference type="InterPro" id="IPR045851">
    <property type="entry name" value="AMP-bd_C_sf"/>
</dbReference>
<dbReference type="GO" id="GO:0005737">
    <property type="term" value="C:cytoplasm"/>
    <property type="evidence" value="ECO:0007669"/>
    <property type="project" value="TreeGrafter"/>
</dbReference>
<sequence length="1523" mass="163796">MAAFNCVMVGDESLLVECARLVLARGHTISAIVSANSSVRQWARGEGIEALQWQGDLASVLGNTSYDWLFSVANLRMIPHAVWAGANRGAINFHDGPLPHYAGLNTPSWALLAGEEQHGVTWHAITDGIDEGAIYAQEMFALEADDTALTLNTKCFEAGIASFARVLVALEDGVQPVAQDFTNRQLFARSKRPVAAGTLDFDQGAQALSQTVRALSFGAGYRNPLSTAKLQTGRGLLTVQTLTVLDEALPGLPGEVLDLRADAAVIATADKPVLVTAQCAGGLPVTQFLRKGDLLPRINADESASLTVATEAAATHEAFFRKAIASAADLDIPGIAAPSVQADIRSLDLAAPADGGMAVAAAFLRRIGGEPAFDVAFVHAGIASLASEFPEYFSPSVPLRIESADNATVAEFVSGFAQRVAALKERGVFAADLVQRTPGLSPARLAIAISENGQAVQGTALTFAFNTSGGQLFYDANRVSHNKAQELAHRFGIFAAGFADDAAMLSLPLMDEAEKNRVLFEWNRSERDYDRQATMHSLIELQVDRTPDLVAVADSAGQLTYRQLDERANRIAHALQAAGIGPDVLVGLHLPRGMDLVTGGLAIHKAGGAYVPLDPAFPADRLALMIEDSAAPVVLTDRSLANSPALAGVRVMVIEDVLAQDWPATRPTSGSTSSNLAYVIFTSGSTGRPKGVMVEHGNAANFFAGMDDRIAGVDGPDQPVWLAVTSLSFDISVLELFWTLTRGFKVVVYSAAAAASQRLTGTLKALDFGLFYWGNDDGAGPAKYRLLLEGAKFADEHGFQSIWTPERHFHAFGGPYPNPAVTGAAVASITKNLAIRAGSCVLPLHHPLRVAEEWSVLDNLSNGRVGLAFASGWMPEDFVLRPENTPPNNKAAMLRDIETVRRLWRGEAVEFDFGSGKAAVVTQPRPVQKELPVWITTAGNPETYRDAARAGANVLTHLLGQSVAELGDKIRIYRETLRECGHDPSAFKVTLMLHTLVGTDREVVRQQAREPLKEYLRSAAALIKQYAWAFPAFKKPQGATNAMDIDLRSLDQDEVDAILDFAFQRYFEDSGLFGTVEDAARRLDEIAAVGVDDVACLIDFGVNSDTVLQSLPHLADVVARNRAPQAEASEAESFASLIARHGVTHLQCTPSMARMFLDSDENRSALARVRHLFIGGEALHSSLLGDIAAVSSASVENMYGPTETTIWSSTLTANQSEGVVPLGKPIANTQLYALDVAGQPVPPGFPGELYIGGEGVTRGYIQRPDLTAERFVQDPFTGRRMYRTGDLVSFSADGTLNFLGRADHQVKVRGYRIELGEIESRLAALPGIVEAVVMAREDRKDDVRIVAYMRVEGEAPADETLRTELTRDLPDYMIPAHFLTLDAFPLTPNAKVDRKQLPRPEDAKAPASTQSYVAPDNSTQQAVVETFQRILGVERVGLSDSFFALGGHSLLAVQAHRELKASVAPALTITDLFRFPTAGALAAHIDGDSKADERLNRVADRAAMRRNALNERRGGIVRVRETG</sequence>
<dbReference type="Pfam" id="PF00550">
    <property type="entry name" value="PP-binding"/>
    <property type="match status" value="1"/>
</dbReference>
<feature type="domain" description="Carrier" evidence="4">
    <location>
        <begin position="1414"/>
        <end position="1489"/>
    </location>
</feature>
<proteinExistence type="predicted"/>
<dbReference type="Gene3D" id="3.30.300.30">
    <property type="match status" value="1"/>
</dbReference>
<feature type="region of interest" description="Disordered" evidence="3">
    <location>
        <begin position="1394"/>
        <end position="1417"/>
    </location>
</feature>
<dbReference type="Pfam" id="PF13193">
    <property type="entry name" value="AMP-binding_C"/>
    <property type="match status" value="1"/>
</dbReference>
<dbReference type="Gene3D" id="3.30.559.30">
    <property type="entry name" value="Nonribosomal peptide synthetase, condensation domain"/>
    <property type="match status" value="1"/>
</dbReference>
<evidence type="ECO:0000313" key="5">
    <source>
        <dbReference type="EMBL" id="KAA0970583.1"/>
    </source>
</evidence>
<dbReference type="SUPFAM" id="SSF47336">
    <property type="entry name" value="ACP-like"/>
    <property type="match status" value="1"/>
</dbReference>
<dbReference type="InterPro" id="IPR011251">
    <property type="entry name" value="Luciferase-like_dom"/>
</dbReference>
<dbReference type="GO" id="GO:0044550">
    <property type="term" value="P:secondary metabolite biosynthetic process"/>
    <property type="evidence" value="ECO:0007669"/>
    <property type="project" value="TreeGrafter"/>
</dbReference>
<dbReference type="SUPFAM" id="SSF50486">
    <property type="entry name" value="FMT C-terminal domain-like"/>
    <property type="match status" value="1"/>
</dbReference>
<dbReference type="InterPro" id="IPR025110">
    <property type="entry name" value="AMP-bd_C"/>
</dbReference>
<evidence type="ECO:0000313" key="6">
    <source>
        <dbReference type="Proteomes" id="UP000324738"/>
    </source>
</evidence>
<dbReference type="Pfam" id="PF00501">
    <property type="entry name" value="AMP-binding"/>
    <property type="match status" value="2"/>
</dbReference>
<dbReference type="SMART" id="SM00823">
    <property type="entry name" value="PKS_PP"/>
    <property type="match status" value="1"/>
</dbReference>
<dbReference type="Pfam" id="PF00296">
    <property type="entry name" value="Bac_luciferase"/>
    <property type="match status" value="1"/>
</dbReference>
<keyword evidence="2" id="KW-0597">Phosphoprotein</keyword>
<dbReference type="OrthoDB" id="9803968at2"/>
<dbReference type="SUPFAM" id="SSF53328">
    <property type="entry name" value="Formyltransferase"/>
    <property type="match status" value="1"/>
</dbReference>
<dbReference type="FunFam" id="3.30.300.30:FF:000010">
    <property type="entry name" value="Enterobactin synthetase component F"/>
    <property type="match status" value="1"/>
</dbReference>
<dbReference type="GO" id="GO:0031177">
    <property type="term" value="F:phosphopantetheine binding"/>
    <property type="evidence" value="ECO:0007669"/>
    <property type="project" value="InterPro"/>
</dbReference>
<evidence type="ECO:0000256" key="3">
    <source>
        <dbReference type="SAM" id="MobiDB-lite"/>
    </source>
</evidence>
<dbReference type="InterPro" id="IPR000873">
    <property type="entry name" value="AMP-dep_synth/lig_dom"/>
</dbReference>
<feature type="compositionally biased region" description="Polar residues" evidence="3">
    <location>
        <begin position="1407"/>
        <end position="1417"/>
    </location>
</feature>
<dbReference type="InterPro" id="IPR036661">
    <property type="entry name" value="Luciferase-like_sf"/>
</dbReference>
<name>A0A5B0DVX3_9HYPH</name>
<evidence type="ECO:0000256" key="2">
    <source>
        <dbReference type="ARBA" id="ARBA00022553"/>
    </source>
</evidence>
<dbReference type="FunFam" id="3.40.50.980:FF:000001">
    <property type="entry name" value="Non-ribosomal peptide synthetase"/>
    <property type="match status" value="1"/>
</dbReference>